<dbReference type="EMBL" id="JAWDJX010000002">
    <property type="protein sequence ID" value="KAK3058049.1"/>
    <property type="molecule type" value="Genomic_DNA"/>
</dbReference>
<evidence type="ECO:0000313" key="3">
    <source>
        <dbReference type="Proteomes" id="UP001271007"/>
    </source>
</evidence>
<organism evidence="2 3">
    <name type="scientific">Extremus antarcticus</name>
    <dbReference type="NCBI Taxonomy" id="702011"/>
    <lineage>
        <taxon>Eukaryota</taxon>
        <taxon>Fungi</taxon>
        <taxon>Dikarya</taxon>
        <taxon>Ascomycota</taxon>
        <taxon>Pezizomycotina</taxon>
        <taxon>Dothideomycetes</taxon>
        <taxon>Dothideomycetidae</taxon>
        <taxon>Mycosphaerellales</taxon>
        <taxon>Extremaceae</taxon>
        <taxon>Extremus</taxon>
    </lineage>
</organism>
<dbReference type="Gene3D" id="2.60.120.10">
    <property type="entry name" value="Jelly Rolls"/>
    <property type="match status" value="1"/>
</dbReference>
<gene>
    <name evidence="2" type="ORF">LTR09_001126</name>
</gene>
<evidence type="ECO:0000313" key="2">
    <source>
        <dbReference type="EMBL" id="KAK3058049.1"/>
    </source>
</evidence>
<proteinExistence type="predicted"/>
<sequence>MPEAKPVKVIPASSLAESGGQTDGMIRQNAIVNLTDQILHHHGDQDTVVIALSGHGTIVSEGGKKKEKLAPGDYALIPAWAEHQEVNEGDEEVVWAIVRSPGPAPKVENLEGWGKS</sequence>
<protein>
    <recommendedName>
        <fullName evidence="1">Cupin type-2 domain-containing protein</fullName>
    </recommendedName>
</protein>
<dbReference type="InterPro" id="IPR013096">
    <property type="entry name" value="Cupin_2"/>
</dbReference>
<dbReference type="InterPro" id="IPR014710">
    <property type="entry name" value="RmlC-like_jellyroll"/>
</dbReference>
<dbReference type="CDD" id="cd02208">
    <property type="entry name" value="cupin_RmlC-like"/>
    <property type="match status" value="1"/>
</dbReference>
<accession>A0AAJ0GI59</accession>
<name>A0AAJ0GI59_9PEZI</name>
<dbReference type="InterPro" id="IPR011051">
    <property type="entry name" value="RmlC_Cupin_sf"/>
</dbReference>
<comment type="caution">
    <text evidence="2">The sequence shown here is derived from an EMBL/GenBank/DDBJ whole genome shotgun (WGS) entry which is preliminary data.</text>
</comment>
<dbReference type="AlphaFoldDB" id="A0AAJ0GI59"/>
<reference evidence="2" key="1">
    <citation type="submission" date="2023-04" db="EMBL/GenBank/DDBJ databases">
        <title>Black Yeasts Isolated from many extreme environments.</title>
        <authorList>
            <person name="Coleine C."/>
            <person name="Stajich J.E."/>
            <person name="Selbmann L."/>
        </authorList>
    </citation>
    <scope>NUCLEOTIDE SEQUENCE</scope>
    <source>
        <strain evidence="2">CCFEE 5312</strain>
    </source>
</reference>
<evidence type="ECO:0000259" key="1">
    <source>
        <dbReference type="Pfam" id="PF07883"/>
    </source>
</evidence>
<dbReference type="SUPFAM" id="SSF51182">
    <property type="entry name" value="RmlC-like cupins"/>
    <property type="match status" value="1"/>
</dbReference>
<keyword evidence="3" id="KW-1185">Reference proteome</keyword>
<feature type="domain" description="Cupin type-2" evidence="1">
    <location>
        <begin position="39"/>
        <end position="97"/>
    </location>
</feature>
<dbReference type="Pfam" id="PF07883">
    <property type="entry name" value="Cupin_2"/>
    <property type="match status" value="1"/>
</dbReference>
<dbReference type="Proteomes" id="UP001271007">
    <property type="component" value="Unassembled WGS sequence"/>
</dbReference>